<keyword evidence="1" id="KW-1133">Transmembrane helix</keyword>
<evidence type="ECO:0000259" key="2">
    <source>
        <dbReference type="PROSITE" id="PS51782"/>
    </source>
</evidence>
<dbReference type="Gene3D" id="3.10.350.10">
    <property type="entry name" value="LysM domain"/>
    <property type="match status" value="1"/>
</dbReference>
<feature type="domain" description="LysM" evidence="2">
    <location>
        <begin position="336"/>
        <end position="380"/>
    </location>
</feature>
<comment type="caution">
    <text evidence="3">The sequence shown here is derived from an EMBL/GenBank/DDBJ whole genome shotgun (WGS) entry which is preliminary data.</text>
</comment>
<protein>
    <recommendedName>
        <fullName evidence="2">LysM domain-containing protein</fullName>
    </recommendedName>
</protein>
<accession>A0A1G1Z719</accession>
<sequence length="384" mass="42685">MQDPSAKKKLLRFVRVSAAIFGITLLANNVFAVEYGGFGGRPAYPRADNPRTESIFIHTLEPGDIQKEGILTVNNATEQKTMLVYAVDSTPSTGGAFACAQFSEAKKDVGAWITVKKSEVTLEPGTNELVPFSIHVPKNASVGEHNGCIVMQEKKEKAEDGSGVSLSFRTGLRVAVTIPGELERKLEIVGFTVTKRDNGNFLLHPLVKNLGNVSIDADAQVVTRYFFGLTHLTHGGQYPILRGDTSDWNFELKKPFWGGWYRSNFFVEYDENPEAGVGVQSGKELTRLKGPSVWFWSFPTPAALAIEIIILLALAFGGFLFWLSQKRKKWIKNNWVSYEVESGEDIKSLAERFDVSWKLLAKVNKLQPPYAFKPGEKIKVPPRN</sequence>
<evidence type="ECO:0000313" key="3">
    <source>
        <dbReference type="EMBL" id="OGY59457.1"/>
    </source>
</evidence>
<proteinExistence type="predicted"/>
<dbReference type="SUPFAM" id="SSF54106">
    <property type="entry name" value="LysM domain"/>
    <property type="match status" value="1"/>
</dbReference>
<keyword evidence="1" id="KW-0472">Membrane</keyword>
<reference evidence="3 4" key="1">
    <citation type="journal article" date="2016" name="Nat. Commun.">
        <title>Thousands of microbial genomes shed light on interconnected biogeochemical processes in an aquifer system.</title>
        <authorList>
            <person name="Anantharaman K."/>
            <person name="Brown C.T."/>
            <person name="Hug L.A."/>
            <person name="Sharon I."/>
            <person name="Castelle C.J."/>
            <person name="Probst A.J."/>
            <person name="Thomas B.C."/>
            <person name="Singh A."/>
            <person name="Wilkins M.J."/>
            <person name="Karaoz U."/>
            <person name="Brodie E.L."/>
            <person name="Williams K.H."/>
            <person name="Hubbard S.S."/>
            <person name="Banfield J.F."/>
        </authorList>
    </citation>
    <scope>NUCLEOTIDE SEQUENCE [LARGE SCALE GENOMIC DNA]</scope>
</reference>
<keyword evidence="1" id="KW-0812">Transmembrane</keyword>
<feature type="transmembrane region" description="Helical" evidence="1">
    <location>
        <begin position="293"/>
        <end position="323"/>
    </location>
</feature>
<gene>
    <name evidence="3" type="ORF">A3F24_00345</name>
</gene>
<dbReference type="AlphaFoldDB" id="A0A1G1Z719"/>
<dbReference type="InterPro" id="IPR036779">
    <property type="entry name" value="LysM_dom_sf"/>
</dbReference>
<dbReference type="EMBL" id="MHIX01000014">
    <property type="protein sequence ID" value="OGY59457.1"/>
    <property type="molecule type" value="Genomic_DNA"/>
</dbReference>
<dbReference type="PROSITE" id="PS51782">
    <property type="entry name" value="LYSM"/>
    <property type="match status" value="1"/>
</dbReference>
<organism evidence="3 4">
    <name type="scientific">Candidatus Colwellbacteria bacterium RIFCSPHIGHO2_12_FULL_44_17</name>
    <dbReference type="NCBI Taxonomy" id="1797689"/>
    <lineage>
        <taxon>Bacteria</taxon>
        <taxon>Candidatus Colwelliibacteriota</taxon>
    </lineage>
</organism>
<evidence type="ECO:0000256" key="1">
    <source>
        <dbReference type="SAM" id="Phobius"/>
    </source>
</evidence>
<evidence type="ECO:0000313" key="4">
    <source>
        <dbReference type="Proteomes" id="UP000178515"/>
    </source>
</evidence>
<name>A0A1G1Z719_9BACT</name>
<dbReference type="STRING" id="1797689.A3F24_00345"/>
<dbReference type="SMART" id="SM00257">
    <property type="entry name" value="LysM"/>
    <property type="match status" value="1"/>
</dbReference>
<dbReference type="Proteomes" id="UP000178515">
    <property type="component" value="Unassembled WGS sequence"/>
</dbReference>
<dbReference type="InterPro" id="IPR018392">
    <property type="entry name" value="LysM"/>
</dbReference>
<dbReference type="Pfam" id="PF01476">
    <property type="entry name" value="LysM"/>
    <property type="match status" value="1"/>
</dbReference>